<gene>
    <name evidence="1" type="ORF">AMTR_s00023p00226790</name>
</gene>
<dbReference type="EMBL" id="KI397474">
    <property type="protein sequence ID" value="ERM95701.1"/>
    <property type="molecule type" value="Genomic_DNA"/>
</dbReference>
<reference evidence="2" key="1">
    <citation type="journal article" date="2013" name="Science">
        <title>The Amborella genome and the evolution of flowering plants.</title>
        <authorList>
            <consortium name="Amborella Genome Project"/>
        </authorList>
    </citation>
    <scope>NUCLEOTIDE SEQUENCE [LARGE SCALE GENOMIC DNA]</scope>
</reference>
<proteinExistence type="predicted"/>
<keyword evidence="2" id="KW-1185">Reference proteome</keyword>
<name>W1NJU1_AMBTC</name>
<accession>W1NJU1</accession>
<evidence type="ECO:0000313" key="1">
    <source>
        <dbReference type="EMBL" id="ERM95701.1"/>
    </source>
</evidence>
<dbReference type="Proteomes" id="UP000017836">
    <property type="component" value="Unassembled WGS sequence"/>
</dbReference>
<organism evidence="1 2">
    <name type="scientific">Amborella trichopoda</name>
    <dbReference type="NCBI Taxonomy" id="13333"/>
    <lineage>
        <taxon>Eukaryota</taxon>
        <taxon>Viridiplantae</taxon>
        <taxon>Streptophyta</taxon>
        <taxon>Embryophyta</taxon>
        <taxon>Tracheophyta</taxon>
        <taxon>Spermatophyta</taxon>
        <taxon>Magnoliopsida</taxon>
        <taxon>Amborellales</taxon>
        <taxon>Amborellaceae</taxon>
        <taxon>Amborella</taxon>
    </lineage>
</organism>
<evidence type="ECO:0000313" key="2">
    <source>
        <dbReference type="Proteomes" id="UP000017836"/>
    </source>
</evidence>
<dbReference type="HOGENOM" id="CLU_1047119_0_0_1"/>
<dbReference type="Gramene" id="ERM95701">
    <property type="protein sequence ID" value="ERM95701"/>
    <property type="gene ID" value="AMTR_s00023p00226790"/>
</dbReference>
<protein>
    <submittedName>
        <fullName evidence="1">Uncharacterized protein</fullName>
    </submittedName>
</protein>
<dbReference type="AlphaFoldDB" id="W1NJU1"/>
<sequence length="266" mass="29469">MPWCPPIVDMARFEDWAFKAWKRKVVSRTIPGIHIQAWTKDGFEMVLLECGKLIEIDSYTMSGPFLGILRANVKLTPKVTIPNSLVLKFVGELYRVSIYQEACVLPVVDAQSSSSSMKPLLVEEISKKGKELALEEYQWQAVAKKGPVNSKSNLVVIYNPFKPLDQWEVDETSKPTAHVRDLQDRPLGDASGICIPGPKILSQISKENATHVSVSGGRDLVDGCNQETRFIGSFILMSGLSSPHPKYPDPMAIPVKVLPKAIPTPE</sequence>